<sequence>MTQFETGDIVYARLGTCPLVGTVICKDDETGKYLIRFSAVQQDWYSAEDIVAYKRD</sequence>
<proteinExistence type="predicted"/>
<protein>
    <submittedName>
        <fullName evidence="1">Uncharacterized protein</fullName>
    </submittedName>
</protein>
<comment type="caution">
    <text evidence="1">The sequence shown here is derived from an EMBL/GenBank/DDBJ whole genome shotgun (WGS) entry which is preliminary data.</text>
</comment>
<reference evidence="1" key="2">
    <citation type="submission" date="2021-04" db="EMBL/GenBank/DDBJ databases">
        <authorList>
            <person name="Gilroy R."/>
        </authorList>
    </citation>
    <scope>NUCLEOTIDE SEQUENCE</scope>
    <source>
        <strain evidence="1">USAMLcec3-2134</strain>
    </source>
</reference>
<name>A0A9D2MTZ0_9FIRM</name>
<dbReference type="EMBL" id="DWXE01000037">
    <property type="protein sequence ID" value="HJB91615.1"/>
    <property type="molecule type" value="Genomic_DNA"/>
</dbReference>
<dbReference type="Proteomes" id="UP000886883">
    <property type="component" value="Unassembled WGS sequence"/>
</dbReference>
<dbReference type="AlphaFoldDB" id="A0A9D2MTZ0"/>
<reference evidence="1" key="1">
    <citation type="journal article" date="2021" name="PeerJ">
        <title>Extensive microbial diversity within the chicken gut microbiome revealed by metagenomics and culture.</title>
        <authorList>
            <person name="Gilroy R."/>
            <person name="Ravi A."/>
            <person name="Getino M."/>
            <person name="Pursley I."/>
            <person name="Horton D.L."/>
            <person name="Alikhan N.F."/>
            <person name="Baker D."/>
            <person name="Gharbi K."/>
            <person name="Hall N."/>
            <person name="Watson M."/>
            <person name="Adriaenssens E.M."/>
            <person name="Foster-Nyarko E."/>
            <person name="Jarju S."/>
            <person name="Secka A."/>
            <person name="Antonio M."/>
            <person name="Oren A."/>
            <person name="Chaudhuri R.R."/>
            <person name="La Ragione R."/>
            <person name="Hildebrand F."/>
            <person name="Pallen M.J."/>
        </authorList>
    </citation>
    <scope>NUCLEOTIDE SEQUENCE</scope>
    <source>
        <strain evidence="1">USAMLcec3-2134</strain>
    </source>
</reference>
<accession>A0A9D2MTZ0</accession>
<evidence type="ECO:0000313" key="2">
    <source>
        <dbReference type="Proteomes" id="UP000886883"/>
    </source>
</evidence>
<gene>
    <name evidence="1" type="ORF">H9763_09170</name>
</gene>
<evidence type="ECO:0000313" key="1">
    <source>
        <dbReference type="EMBL" id="HJB91615.1"/>
    </source>
</evidence>
<organism evidence="1 2">
    <name type="scientific">Candidatus Eisenbergiella merdigallinarum</name>
    <dbReference type="NCBI Taxonomy" id="2838552"/>
    <lineage>
        <taxon>Bacteria</taxon>
        <taxon>Bacillati</taxon>
        <taxon>Bacillota</taxon>
        <taxon>Clostridia</taxon>
        <taxon>Lachnospirales</taxon>
        <taxon>Lachnospiraceae</taxon>
        <taxon>Eisenbergiella</taxon>
    </lineage>
</organism>